<keyword evidence="8" id="KW-1185">Reference proteome</keyword>
<dbReference type="AlphaFoldDB" id="A0A8T7M637"/>
<dbReference type="InterPro" id="IPR036291">
    <property type="entry name" value="NAD(P)-bd_dom_sf"/>
</dbReference>
<proteinExistence type="inferred from homology"/>
<dbReference type="EMBL" id="CP128400">
    <property type="protein sequence ID" value="WJW69435.1"/>
    <property type="molecule type" value="Genomic_DNA"/>
</dbReference>
<dbReference type="PANTHER" id="PTHR42879:SF2">
    <property type="entry name" value="3-OXOACYL-[ACYL-CARRIER-PROTEIN] REDUCTASE FABG"/>
    <property type="match status" value="1"/>
</dbReference>
<dbReference type="PRINTS" id="PR00081">
    <property type="entry name" value="GDHRDH"/>
</dbReference>
<dbReference type="GO" id="GO:0032787">
    <property type="term" value="P:monocarboxylic acid metabolic process"/>
    <property type="evidence" value="ECO:0007669"/>
    <property type="project" value="UniProtKB-ARBA"/>
</dbReference>
<dbReference type="Proteomes" id="UP000521676">
    <property type="component" value="Unassembled WGS sequence"/>
</dbReference>
<keyword evidence="2" id="KW-0560">Oxidoreductase</keyword>
<name>A0A8T7M637_9CHLR</name>
<evidence type="ECO:0000256" key="3">
    <source>
        <dbReference type="RuleBase" id="RU000363"/>
    </source>
</evidence>
<dbReference type="GO" id="GO:0016491">
    <property type="term" value="F:oxidoreductase activity"/>
    <property type="evidence" value="ECO:0007669"/>
    <property type="project" value="UniProtKB-KW"/>
</dbReference>
<dbReference type="Pfam" id="PF00106">
    <property type="entry name" value="adh_short"/>
    <property type="match status" value="1"/>
</dbReference>
<dbReference type="NCBIfam" id="NF009464">
    <property type="entry name" value="PRK12824.1"/>
    <property type="match status" value="1"/>
</dbReference>
<dbReference type="SUPFAM" id="SSF51735">
    <property type="entry name" value="NAD(P)-binding Rossmann-fold domains"/>
    <property type="match status" value="1"/>
</dbReference>
<dbReference type="FunFam" id="3.40.50.720:FF:000173">
    <property type="entry name" value="3-oxoacyl-[acyl-carrier protein] reductase"/>
    <property type="match status" value="1"/>
</dbReference>
<dbReference type="RefSeq" id="WP_341471319.1">
    <property type="nucleotide sequence ID" value="NZ_CP128400.1"/>
</dbReference>
<dbReference type="PROSITE" id="PS00061">
    <property type="entry name" value="ADH_SHORT"/>
    <property type="match status" value="1"/>
</dbReference>
<organism evidence="5 7">
    <name type="scientific">Candidatus Chlorohelix allophototropha</name>
    <dbReference type="NCBI Taxonomy" id="3003348"/>
    <lineage>
        <taxon>Bacteria</taxon>
        <taxon>Bacillati</taxon>
        <taxon>Chloroflexota</taxon>
        <taxon>Chloroflexia</taxon>
        <taxon>Candidatus Chloroheliales</taxon>
        <taxon>Candidatus Chloroheliaceae</taxon>
        <taxon>Candidatus Chlorohelix</taxon>
    </lineage>
</organism>
<evidence type="ECO:0000256" key="2">
    <source>
        <dbReference type="ARBA" id="ARBA00023002"/>
    </source>
</evidence>
<dbReference type="InterPro" id="IPR050259">
    <property type="entry name" value="SDR"/>
</dbReference>
<reference evidence="6" key="2">
    <citation type="journal article" date="2024" name="Nature">
        <title>Anoxygenic phototroph of the Chloroflexota uses a type I reaction centre.</title>
        <authorList>
            <person name="Tsuji J.M."/>
            <person name="Shaw N.A."/>
            <person name="Nagashima S."/>
            <person name="Venkiteswaran J.J."/>
            <person name="Schiff S.L."/>
            <person name="Watanabe T."/>
            <person name="Fukui M."/>
            <person name="Hanada S."/>
            <person name="Tank M."/>
            <person name="Neufeld J.D."/>
        </authorList>
    </citation>
    <scope>NUCLEOTIDE SEQUENCE</scope>
    <source>
        <strain evidence="6">L227-S17</strain>
    </source>
</reference>
<accession>A0A8T7M637</accession>
<evidence type="ECO:0000313" key="6">
    <source>
        <dbReference type="EMBL" id="WJW69435.1"/>
    </source>
</evidence>
<gene>
    <name evidence="5" type="ORF">HXX08_16820</name>
    <name evidence="6" type="ORF">OZ401_003046</name>
</gene>
<dbReference type="EMBL" id="JACATZ010000003">
    <property type="protein sequence ID" value="NWJ47523.1"/>
    <property type="molecule type" value="Genomic_DNA"/>
</dbReference>
<evidence type="ECO:0000259" key="4">
    <source>
        <dbReference type="SMART" id="SM00822"/>
    </source>
</evidence>
<evidence type="ECO:0000313" key="8">
    <source>
        <dbReference type="Proteomes" id="UP001431572"/>
    </source>
</evidence>
<dbReference type="Proteomes" id="UP001431572">
    <property type="component" value="Chromosome 2"/>
</dbReference>
<dbReference type="InterPro" id="IPR057326">
    <property type="entry name" value="KR_dom"/>
</dbReference>
<comment type="similarity">
    <text evidence="1 3">Belongs to the short-chain dehydrogenases/reductases (SDR) family.</text>
</comment>
<evidence type="ECO:0000313" key="5">
    <source>
        <dbReference type="EMBL" id="NWJ47523.1"/>
    </source>
</evidence>
<evidence type="ECO:0000313" key="7">
    <source>
        <dbReference type="Proteomes" id="UP000521676"/>
    </source>
</evidence>
<feature type="domain" description="Ketoreductase" evidence="4">
    <location>
        <begin position="7"/>
        <end position="187"/>
    </location>
</feature>
<dbReference type="InterPro" id="IPR020904">
    <property type="entry name" value="Sc_DH/Rdtase_CS"/>
</dbReference>
<reference evidence="5 7" key="1">
    <citation type="submission" date="2020-06" db="EMBL/GenBank/DDBJ databases">
        <title>Anoxygenic phototrophic Chloroflexota member uses a Type I reaction center.</title>
        <authorList>
            <person name="Tsuji J.M."/>
            <person name="Shaw N.A."/>
            <person name="Nagashima S."/>
            <person name="Venkiteswaran J."/>
            <person name="Schiff S.L."/>
            <person name="Hanada S."/>
            <person name="Tank M."/>
            <person name="Neufeld J.D."/>
        </authorList>
    </citation>
    <scope>NUCLEOTIDE SEQUENCE [LARGE SCALE GENOMIC DNA]</scope>
    <source>
        <strain evidence="5">L227-S17</strain>
    </source>
</reference>
<dbReference type="PANTHER" id="PTHR42879">
    <property type="entry name" value="3-OXOACYL-(ACYL-CARRIER-PROTEIN) REDUCTASE"/>
    <property type="match status" value="1"/>
</dbReference>
<evidence type="ECO:0000256" key="1">
    <source>
        <dbReference type="ARBA" id="ARBA00006484"/>
    </source>
</evidence>
<dbReference type="PRINTS" id="PR00080">
    <property type="entry name" value="SDRFAMILY"/>
</dbReference>
<dbReference type="InterPro" id="IPR002347">
    <property type="entry name" value="SDR_fam"/>
</dbReference>
<sequence length="247" mass="26092">MRKLEGKVAIVTGGSRGIGRDIALALGKEGAGVVVNYARNQDEADKVVAEIMAYDSPAVAIRANVANHEEIAEMVTATLEKFGRIDILVNNAGINRDKSFKNMTVDAWNEVIATNLGGVFNCTHLVLPTMLNQKSGFIVNIGSANGQVASFGQTNYSASKAGIIGLTRSLALELGRSGVTVNIVSPGFTSTDMLSGMPDDVLDKIRAKIPMNRLGAAEEVAKGVLFLVTEGSYITGQQININGGYTM</sequence>
<dbReference type="NCBIfam" id="NF009466">
    <property type="entry name" value="PRK12826.1-2"/>
    <property type="match status" value="1"/>
</dbReference>
<protein>
    <submittedName>
        <fullName evidence="5">3-oxoacyl-ACP reductase FabG</fullName>
    </submittedName>
</protein>
<dbReference type="Gene3D" id="3.40.50.720">
    <property type="entry name" value="NAD(P)-binding Rossmann-like Domain"/>
    <property type="match status" value="1"/>
</dbReference>
<dbReference type="NCBIfam" id="NF005559">
    <property type="entry name" value="PRK07231.1"/>
    <property type="match status" value="1"/>
</dbReference>
<dbReference type="SMART" id="SM00822">
    <property type="entry name" value="PKS_KR"/>
    <property type="match status" value="1"/>
</dbReference>